<dbReference type="InterPro" id="IPR036388">
    <property type="entry name" value="WH-like_DNA-bd_sf"/>
</dbReference>
<evidence type="ECO:0000256" key="1">
    <source>
        <dbReference type="ARBA" id="ARBA00011046"/>
    </source>
</evidence>
<evidence type="ECO:0000256" key="3">
    <source>
        <dbReference type="ARBA" id="ARBA00023125"/>
    </source>
</evidence>
<dbReference type="Pfam" id="PF03965">
    <property type="entry name" value="Penicillinase_R"/>
    <property type="match status" value="1"/>
</dbReference>
<dbReference type="Gene3D" id="1.10.4040.10">
    <property type="entry name" value="Penicillinase repressor domain"/>
    <property type="match status" value="1"/>
</dbReference>
<comment type="caution">
    <text evidence="5">The sequence shown here is derived from an EMBL/GenBank/DDBJ whole genome shotgun (WGS) entry which is preliminary data.</text>
</comment>
<comment type="similarity">
    <text evidence="1">Belongs to the BlaI transcriptional regulatory family.</text>
</comment>
<dbReference type="EMBL" id="JBHSNF010000001">
    <property type="protein sequence ID" value="MFC5524608.1"/>
    <property type="molecule type" value="Genomic_DNA"/>
</dbReference>
<evidence type="ECO:0000256" key="2">
    <source>
        <dbReference type="ARBA" id="ARBA00023015"/>
    </source>
</evidence>
<keyword evidence="2" id="KW-0805">Transcription regulation</keyword>
<name>A0ABW0QIN7_9GAMM</name>
<keyword evidence="3" id="KW-0238">DNA-binding</keyword>
<proteinExistence type="inferred from homology"/>
<dbReference type="RefSeq" id="WP_377316950.1">
    <property type="nucleotide sequence ID" value="NZ_JBHSNF010000001.1"/>
</dbReference>
<dbReference type="Proteomes" id="UP001596114">
    <property type="component" value="Unassembled WGS sequence"/>
</dbReference>
<dbReference type="InterPro" id="IPR036390">
    <property type="entry name" value="WH_DNA-bd_sf"/>
</dbReference>
<organism evidence="5 6">
    <name type="scientific">Rhodanobacter ginsengisoli</name>
    <dbReference type="NCBI Taxonomy" id="418646"/>
    <lineage>
        <taxon>Bacteria</taxon>
        <taxon>Pseudomonadati</taxon>
        <taxon>Pseudomonadota</taxon>
        <taxon>Gammaproteobacteria</taxon>
        <taxon>Lysobacterales</taxon>
        <taxon>Rhodanobacteraceae</taxon>
        <taxon>Rhodanobacter</taxon>
    </lineage>
</organism>
<keyword evidence="6" id="KW-1185">Reference proteome</keyword>
<dbReference type="PIRSF" id="PIRSF019455">
    <property type="entry name" value="CopR_AtkY"/>
    <property type="match status" value="1"/>
</dbReference>
<dbReference type="SUPFAM" id="SSF46785">
    <property type="entry name" value="Winged helix' DNA-binding domain"/>
    <property type="match status" value="1"/>
</dbReference>
<keyword evidence="4" id="KW-0804">Transcription</keyword>
<reference evidence="6" key="1">
    <citation type="journal article" date="2019" name="Int. J. Syst. Evol. Microbiol.">
        <title>The Global Catalogue of Microorganisms (GCM) 10K type strain sequencing project: providing services to taxonomists for standard genome sequencing and annotation.</title>
        <authorList>
            <consortium name="The Broad Institute Genomics Platform"/>
            <consortium name="The Broad Institute Genome Sequencing Center for Infectious Disease"/>
            <person name="Wu L."/>
            <person name="Ma J."/>
        </authorList>
    </citation>
    <scope>NUCLEOTIDE SEQUENCE [LARGE SCALE GENOMIC DNA]</scope>
    <source>
        <strain evidence="6">CGMCC 1.16619</strain>
    </source>
</reference>
<evidence type="ECO:0000313" key="5">
    <source>
        <dbReference type="EMBL" id="MFC5524608.1"/>
    </source>
</evidence>
<gene>
    <name evidence="5" type="ORF">ACFPPA_02515</name>
</gene>
<sequence length="131" mass="14863">MKKTRAGVPKPTEGELEILHVLWSRDACTVREVHDVLHLNEGTGYTTALKLLQVMHAKGLVERDDSQRAHVYRAAVSKERTQKRFLVDLVQRVFDGSSSQLVLHALGSQQTSPEELREIRRLLNKLDKDAP</sequence>
<dbReference type="InterPro" id="IPR005650">
    <property type="entry name" value="BlaI_family"/>
</dbReference>
<evidence type="ECO:0000256" key="4">
    <source>
        <dbReference type="ARBA" id="ARBA00023163"/>
    </source>
</evidence>
<accession>A0ABW0QIN7</accession>
<dbReference type="Gene3D" id="1.10.10.10">
    <property type="entry name" value="Winged helix-like DNA-binding domain superfamily/Winged helix DNA-binding domain"/>
    <property type="match status" value="1"/>
</dbReference>
<protein>
    <submittedName>
        <fullName evidence="5">BlaI/MecI/CopY family transcriptional regulator</fullName>
    </submittedName>
</protein>
<evidence type="ECO:0000313" key="6">
    <source>
        <dbReference type="Proteomes" id="UP001596114"/>
    </source>
</evidence>